<evidence type="ECO:0000259" key="4">
    <source>
        <dbReference type="PROSITE" id="PS50970"/>
    </source>
</evidence>
<feature type="domain" description="Hcy-binding" evidence="4">
    <location>
        <begin position="1"/>
        <end position="274"/>
    </location>
</feature>
<name>A0A6J4H9U4_9BACT</name>
<dbReference type="PROSITE" id="PS50970">
    <property type="entry name" value="HCY"/>
    <property type="match status" value="1"/>
</dbReference>
<dbReference type="EMBL" id="CADCTO010000024">
    <property type="protein sequence ID" value="CAA9215481.1"/>
    <property type="molecule type" value="Genomic_DNA"/>
</dbReference>
<feature type="binding site" evidence="3">
    <location>
        <position position="259"/>
    </location>
    <ligand>
        <name>Zn(2+)</name>
        <dbReference type="ChEBI" id="CHEBI:29105"/>
    </ligand>
</feature>
<keyword evidence="3" id="KW-0479">Metal-binding</keyword>
<keyword evidence="2 3" id="KW-0808">Transferase</keyword>
<dbReference type="AlphaFoldDB" id="A0A6J4H9U4"/>
<dbReference type="Gene3D" id="3.20.20.330">
    <property type="entry name" value="Homocysteine-binding-like domain"/>
    <property type="match status" value="1"/>
</dbReference>
<sequence length="280" mass="28008">MTATSAPDVVYIGGVCLRRDRPLDGAMGSELIARVPSETMPPHARDRERPAGVEAVHRAYQTAGAQWLATNTFLVAGSSDAIAETRAAVRLAREASGGLPVALSLGPGAAPGAYAEAARAAADAGADLVLLETFTSARAAAAAARAVGGCGLPVVVLLVFDDLGLTLTGREPVEAGVSLLVEAGADGVGTNCQPPDVLEKVVPRIAAAAAGTSLPVLVRPSAGIPSRRGESWVYPWAPEPWATATATLQASGATLLGGCCGAGPAHVAALARLLAAARGT</sequence>
<evidence type="ECO:0000313" key="5">
    <source>
        <dbReference type="EMBL" id="CAA9215481.1"/>
    </source>
</evidence>
<dbReference type="Pfam" id="PF02574">
    <property type="entry name" value="S-methyl_trans"/>
    <property type="match status" value="1"/>
</dbReference>
<keyword evidence="1 3" id="KW-0489">Methyltransferase</keyword>
<feature type="binding site" evidence="3">
    <location>
        <position position="192"/>
    </location>
    <ligand>
        <name>Zn(2+)</name>
        <dbReference type="ChEBI" id="CHEBI:29105"/>
    </ligand>
</feature>
<accession>A0A6J4H9U4</accession>
<dbReference type="SUPFAM" id="SSF82282">
    <property type="entry name" value="Homocysteine S-methyltransferase"/>
    <property type="match status" value="1"/>
</dbReference>
<protein>
    <recommendedName>
        <fullName evidence="4">Hcy-binding domain-containing protein</fullName>
    </recommendedName>
</protein>
<dbReference type="GO" id="GO:0032259">
    <property type="term" value="P:methylation"/>
    <property type="evidence" value="ECO:0007669"/>
    <property type="project" value="UniProtKB-KW"/>
</dbReference>
<dbReference type="PANTHER" id="PTHR11103:SF18">
    <property type="entry name" value="SLR1189 PROTEIN"/>
    <property type="match status" value="1"/>
</dbReference>
<dbReference type="GO" id="GO:0008168">
    <property type="term" value="F:methyltransferase activity"/>
    <property type="evidence" value="ECO:0007669"/>
    <property type="project" value="UniProtKB-UniRule"/>
</dbReference>
<proteinExistence type="predicted"/>
<comment type="cofactor">
    <cofactor evidence="3">
        <name>Zn(2+)</name>
        <dbReference type="ChEBI" id="CHEBI:29105"/>
    </cofactor>
</comment>
<gene>
    <name evidence="5" type="ORF">AVDCRST_MAG63-204</name>
</gene>
<organism evidence="5">
    <name type="scientific">uncultured Armatimonadetes bacterium</name>
    <dbReference type="NCBI Taxonomy" id="157466"/>
    <lineage>
        <taxon>Bacteria</taxon>
        <taxon>Bacillati</taxon>
        <taxon>Armatimonadota</taxon>
        <taxon>environmental samples</taxon>
    </lineage>
</organism>
<reference evidence="5" key="1">
    <citation type="submission" date="2020-02" db="EMBL/GenBank/DDBJ databases">
        <authorList>
            <person name="Meier V. D."/>
        </authorList>
    </citation>
    <scope>NUCLEOTIDE SEQUENCE</scope>
    <source>
        <strain evidence="5">AVDCRST_MAG63</strain>
    </source>
</reference>
<dbReference type="PANTHER" id="PTHR11103">
    <property type="entry name" value="SLR1189 PROTEIN"/>
    <property type="match status" value="1"/>
</dbReference>
<evidence type="ECO:0000256" key="2">
    <source>
        <dbReference type="ARBA" id="ARBA00022679"/>
    </source>
</evidence>
<evidence type="ECO:0000256" key="1">
    <source>
        <dbReference type="ARBA" id="ARBA00022603"/>
    </source>
</evidence>
<keyword evidence="3" id="KW-0862">Zinc</keyword>
<dbReference type="InterPro" id="IPR036589">
    <property type="entry name" value="HCY_dom_sf"/>
</dbReference>
<feature type="binding site" evidence="3">
    <location>
        <position position="260"/>
    </location>
    <ligand>
        <name>Zn(2+)</name>
        <dbReference type="ChEBI" id="CHEBI:29105"/>
    </ligand>
</feature>
<dbReference type="InterPro" id="IPR003726">
    <property type="entry name" value="HCY_dom"/>
</dbReference>
<evidence type="ECO:0000256" key="3">
    <source>
        <dbReference type="PROSITE-ProRule" id="PRU00333"/>
    </source>
</evidence>
<dbReference type="GO" id="GO:0046872">
    <property type="term" value="F:metal ion binding"/>
    <property type="evidence" value="ECO:0007669"/>
    <property type="project" value="UniProtKB-KW"/>
</dbReference>